<sequence>MANSPADPNLRRLVDAELERQRWAASVGDVGSAWWALERAHIVSQSDLFLHLRVHGIMLMYGLRTADLREAAGQLLRLALAPLGTLSGRTPVGNTGRARVDPFAPMPVPGDLRRALEEAGG</sequence>
<keyword evidence="2" id="KW-1185">Reference proteome</keyword>
<name>A0A4U1L5P0_9SPHN</name>
<dbReference type="InterPro" id="IPR022172">
    <property type="entry name" value="DUF3703"/>
</dbReference>
<dbReference type="Proteomes" id="UP000309138">
    <property type="component" value="Unassembled WGS sequence"/>
</dbReference>
<accession>A0A4U1L5P0</accession>
<organism evidence="1 2">
    <name type="scientific">Sphingomonas baiyangensis</name>
    <dbReference type="NCBI Taxonomy" id="2572576"/>
    <lineage>
        <taxon>Bacteria</taxon>
        <taxon>Pseudomonadati</taxon>
        <taxon>Pseudomonadota</taxon>
        <taxon>Alphaproteobacteria</taxon>
        <taxon>Sphingomonadales</taxon>
        <taxon>Sphingomonadaceae</taxon>
        <taxon>Sphingomonas</taxon>
    </lineage>
</organism>
<dbReference type="OrthoDB" id="9799416at2"/>
<gene>
    <name evidence="1" type="ORF">FBR43_12440</name>
</gene>
<evidence type="ECO:0000313" key="1">
    <source>
        <dbReference type="EMBL" id="TKD52281.1"/>
    </source>
</evidence>
<comment type="caution">
    <text evidence="1">The sequence shown here is derived from an EMBL/GenBank/DDBJ whole genome shotgun (WGS) entry which is preliminary data.</text>
</comment>
<protein>
    <submittedName>
        <fullName evidence="1">DUF3703 domain-containing protein</fullName>
    </submittedName>
</protein>
<evidence type="ECO:0000313" key="2">
    <source>
        <dbReference type="Proteomes" id="UP000309138"/>
    </source>
</evidence>
<dbReference type="EMBL" id="SWKR01000002">
    <property type="protein sequence ID" value="TKD52281.1"/>
    <property type="molecule type" value="Genomic_DNA"/>
</dbReference>
<proteinExistence type="predicted"/>
<dbReference type="Pfam" id="PF12487">
    <property type="entry name" value="DUF3703"/>
    <property type="match status" value="1"/>
</dbReference>
<reference evidence="1 2" key="1">
    <citation type="submission" date="2019-04" db="EMBL/GenBank/DDBJ databases">
        <authorList>
            <person name="Yang Y."/>
            <person name="Wei D."/>
        </authorList>
    </citation>
    <scope>NUCLEOTIDE SEQUENCE [LARGE SCALE GENOMIC DNA]</scope>
    <source>
        <strain evidence="1 2">L-1-4w-11</strain>
    </source>
</reference>
<dbReference type="AlphaFoldDB" id="A0A4U1L5P0"/>